<comment type="caution">
    <text evidence="10">The sequence shown here is derived from an EMBL/GenBank/DDBJ whole genome shotgun (WGS) entry which is preliminary data.</text>
</comment>
<dbReference type="InterPro" id="IPR044669">
    <property type="entry name" value="YneE/VCCN1/2-like"/>
</dbReference>
<dbReference type="GO" id="GO:0005886">
    <property type="term" value="C:plasma membrane"/>
    <property type="evidence" value="ECO:0007669"/>
    <property type="project" value="UniProtKB-SubCell"/>
</dbReference>
<keyword evidence="7 9" id="KW-0472">Membrane</keyword>
<dbReference type="AlphaFoldDB" id="A0A323UMB5"/>
<dbReference type="PANTHER" id="PTHR33281">
    <property type="entry name" value="UPF0187 PROTEIN YNEE"/>
    <property type="match status" value="1"/>
</dbReference>
<dbReference type="OrthoDB" id="445589at2"/>
<evidence type="ECO:0000256" key="3">
    <source>
        <dbReference type="ARBA" id="ARBA00022475"/>
    </source>
</evidence>
<evidence type="ECO:0000256" key="4">
    <source>
        <dbReference type="ARBA" id="ARBA00022692"/>
    </source>
</evidence>
<feature type="transmembrane region" description="Helical" evidence="9">
    <location>
        <begin position="52"/>
        <end position="70"/>
    </location>
</feature>
<evidence type="ECO:0000256" key="1">
    <source>
        <dbReference type="ARBA" id="ARBA00004651"/>
    </source>
</evidence>
<dbReference type="Proteomes" id="UP000248134">
    <property type="component" value="Unassembled WGS sequence"/>
</dbReference>
<evidence type="ECO:0000256" key="2">
    <source>
        <dbReference type="ARBA" id="ARBA00022448"/>
    </source>
</evidence>
<keyword evidence="3" id="KW-1003">Cell membrane</keyword>
<evidence type="ECO:0000256" key="5">
    <source>
        <dbReference type="ARBA" id="ARBA00022989"/>
    </source>
</evidence>
<comment type="subcellular location">
    <subcellularLocation>
        <location evidence="1">Cell membrane</location>
        <topology evidence="1">Multi-pass membrane protein</topology>
    </subcellularLocation>
</comment>
<organism evidence="10 11">
    <name type="scientific">Rhodopseudomonas palustris</name>
    <dbReference type="NCBI Taxonomy" id="1076"/>
    <lineage>
        <taxon>Bacteria</taxon>
        <taxon>Pseudomonadati</taxon>
        <taxon>Pseudomonadota</taxon>
        <taxon>Alphaproteobacteria</taxon>
        <taxon>Hyphomicrobiales</taxon>
        <taxon>Nitrobacteraceae</taxon>
        <taxon>Rhodopseudomonas</taxon>
    </lineage>
</organism>
<protein>
    <submittedName>
        <fullName evidence="10">Bestrophin</fullName>
    </submittedName>
</protein>
<keyword evidence="6" id="KW-0406">Ion transport</keyword>
<dbReference type="Pfam" id="PF25539">
    <property type="entry name" value="Bestrophin_2"/>
    <property type="match status" value="1"/>
</dbReference>
<gene>
    <name evidence="10" type="ORF">DNX69_09255</name>
</gene>
<evidence type="ECO:0000313" key="11">
    <source>
        <dbReference type="Proteomes" id="UP000248134"/>
    </source>
</evidence>
<evidence type="ECO:0000256" key="6">
    <source>
        <dbReference type="ARBA" id="ARBA00023065"/>
    </source>
</evidence>
<evidence type="ECO:0000256" key="7">
    <source>
        <dbReference type="ARBA" id="ARBA00023136"/>
    </source>
</evidence>
<dbReference type="GO" id="GO:0005254">
    <property type="term" value="F:chloride channel activity"/>
    <property type="evidence" value="ECO:0007669"/>
    <property type="project" value="InterPro"/>
</dbReference>
<dbReference type="EMBL" id="QKQS01000013">
    <property type="protein sequence ID" value="PZA12186.1"/>
    <property type="molecule type" value="Genomic_DNA"/>
</dbReference>
<sequence length="307" mass="34069">MIVRPQPNLLQLFFLVQGSVVQRIFPQALLIAALSVAVVWAHHAYPGLVSDFNSAPFTVLGIALSIFMGFRNNACYDRWWEARRHWGELICLSRNLARQTRILPCSGADPERSRRHLLTLAMAFAQALVLHLRPGGDTTKVTRRLSADIRARYEAGRNAPEVILSAMQAELAALHRSGELRDIPFQILDRTIGQMAMVQAACERIRSTPVPFGYSLLLHRTAYVFCFLLPFGFANTLGWLTPFATALAAYTFFGLDALGSELEEPFGQLPNDLPIAALADTIEINLREALGETDLPPLPTPVDHILV</sequence>
<dbReference type="PANTHER" id="PTHR33281:SF19">
    <property type="entry name" value="VOLTAGE-DEPENDENT ANION CHANNEL-FORMING PROTEIN YNEE"/>
    <property type="match status" value="1"/>
</dbReference>
<name>A0A323UMB5_RHOPL</name>
<evidence type="ECO:0000256" key="8">
    <source>
        <dbReference type="ARBA" id="ARBA00034708"/>
    </source>
</evidence>
<comment type="similarity">
    <text evidence="8">Belongs to the anion channel-forming bestrophin (TC 1.A.46) family.</text>
</comment>
<accession>A0A323UMB5</accession>
<keyword evidence="4 9" id="KW-0812">Transmembrane</keyword>
<evidence type="ECO:0000313" key="10">
    <source>
        <dbReference type="EMBL" id="PZA12186.1"/>
    </source>
</evidence>
<reference evidence="10 11" key="1">
    <citation type="submission" date="2018-06" db="EMBL/GenBank/DDBJ databases">
        <title>Draft Whole-Genome Sequence of the purple photosynthetic bacterium Rhodospeudomonas palustris XCP.</title>
        <authorList>
            <person name="Rayyan A."/>
            <person name="Meyer T.E."/>
            <person name="Kyndt J.A."/>
        </authorList>
    </citation>
    <scope>NUCLEOTIDE SEQUENCE [LARGE SCALE GENOMIC DNA]</scope>
    <source>
        <strain evidence="10 11">XCP</strain>
    </source>
</reference>
<keyword evidence="5 9" id="KW-1133">Transmembrane helix</keyword>
<dbReference type="RefSeq" id="WP_110785705.1">
    <property type="nucleotide sequence ID" value="NZ_QKQS01000013.1"/>
</dbReference>
<feature type="transmembrane region" description="Helical" evidence="9">
    <location>
        <begin position="12"/>
        <end position="40"/>
    </location>
</feature>
<keyword evidence="2" id="KW-0813">Transport</keyword>
<proteinExistence type="inferred from homology"/>
<evidence type="ECO:0000256" key="9">
    <source>
        <dbReference type="SAM" id="Phobius"/>
    </source>
</evidence>